<dbReference type="KEGG" id="gtr:GLOTRDRAFT_132271"/>
<proteinExistence type="predicted"/>
<dbReference type="RefSeq" id="XP_007869339.1">
    <property type="nucleotide sequence ID" value="XM_007871148.1"/>
</dbReference>
<gene>
    <name evidence="1" type="ORF">GLOTRDRAFT_132271</name>
</gene>
<dbReference type="GeneID" id="19302463"/>
<protein>
    <submittedName>
        <fullName evidence="1">Uncharacterized protein</fullName>
    </submittedName>
</protein>
<dbReference type="EMBL" id="KB469308">
    <property type="protein sequence ID" value="EPQ52153.1"/>
    <property type="molecule type" value="Genomic_DNA"/>
</dbReference>
<evidence type="ECO:0000313" key="2">
    <source>
        <dbReference type="Proteomes" id="UP000030669"/>
    </source>
</evidence>
<organism evidence="1 2">
    <name type="scientific">Gloeophyllum trabeum (strain ATCC 11539 / FP-39264 / Madison 617)</name>
    <name type="common">Brown rot fungus</name>
    <dbReference type="NCBI Taxonomy" id="670483"/>
    <lineage>
        <taxon>Eukaryota</taxon>
        <taxon>Fungi</taxon>
        <taxon>Dikarya</taxon>
        <taxon>Basidiomycota</taxon>
        <taxon>Agaricomycotina</taxon>
        <taxon>Agaricomycetes</taxon>
        <taxon>Gloeophyllales</taxon>
        <taxon>Gloeophyllaceae</taxon>
        <taxon>Gloeophyllum</taxon>
    </lineage>
</organism>
<accession>S7PXC0</accession>
<sequence length="71" mass="7761">MSEGTVPAQPGGPGGTTRQWRKGLRWAVGSYCGTFNPVTKKTTTYKCLVEHVSGPDTAPPNDVYWEIYSIN</sequence>
<dbReference type="HOGENOM" id="CLU_2740260_0_0_1"/>
<keyword evidence="2" id="KW-1185">Reference proteome</keyword>
<name>S7PXC0_GLOTA</name>
<dbReference type="Proteomes" id="UP000030669">
    <property type="component" value="Unassembled WGS sequence"/>
</dbReference>
<dbReference type="AlphaFoldDB" id="S7PXC0"/>
<evidence type="ECO:0000313" key="1">
    <source>
        <dbReference type="EMBL" id="EPQ52153.1"/>
    </source>
</evidence>
<reference evidence="1 2" key="1">
    <citation type="journal article" date="2012" name="Science">
        <title>The Paleozoic origin of enzymatic lignin decomposition reconstructed from 31 fungal genomes.</title>
        <authorList>
            <person name="Floudas D."/>
            <person name="Binder M."/>
            <person name="Riley R."/>
            <person name="Barry K."/>
            <person name="Blanchette R.A."/>
            <person name="Henrissat B."/>
            <person name="Martinez A.T."/>
            <person name="Otillar R."/>
            <person name="Spatafora J.W."/>
            <person name="Yadav J.S."/>
            <person name="Aerts A."/>
            <person name="Benoit I."/>
            <person name="Boyd A."/>
            <person name="Carlson A."/>
            <person name="Copeland A."/>
            <person name="Coutinho P.M."/>
            <person name="de Vries R.P."/>
            <person name="Ferreira P."/>
            <person name="Findley K."/>
            <person name="Foster B."/>
            <person name="Gaskell J."/>
            <person name="Glotzer D."/>
            <person name="Gorecki P."/>
            <person name="Heitman J."/>
            <person name="Hesse C."/>
            <person name="Hori C."/>
            <person name="Igarashi K."/>
            <person name="Jurgens J.A."/>
            <person name="Kallen N."/>
            <person name="Kersten P."/>
            <person name="Kohler A."/>
            <person name="Kuees U."/>
            <person name="Kumar T.K.A."/>
            <person name="Kuo A."/>
            <person name="LaButti K."/>
            <person name="Larrondo L.F."/>
            <person name="Lindquist E."/>
            <person name="Ling A."/>
            <person name="Lombard V."/>
            <person name="Lucas S."/>
            <person name="Lundell T."/>
            <person name="Martin R."/>
            <person name="McLaughlin D.J."/>
            <person name="Morgenstern I."/>
            <person name="Morin E."/>
            <person name="Murat C."/>
            <person name="Nagy L.G."/>
            <person name="Nolan M."/>
            <person name="Ohm R.A."/>
            <person name="Patyshakuliyeva A."/>
            <person name="Rokas A."/>
            <person name="Ruiz-Duenas F.J."/>
            <person name="Sabat G."/>
            <person name="Salamov A."/>
            <person name="Samejima M."/>
            <person name="Schmutz J."/>
            <person name="Slot J.C."/>
            <person name="St John F."/>
            <person name="Stenlid J."/>
            <person name="Sun H."/>
            <person name="Sun S."/>
            <person name="Syed K."/>
            <person name="Tsang A."/>
            <person name="Wiebenga A."/>
            <person name="Young D."/>
            <person name="Pisabarro A."/>
            <person name="Eastwood D.C."/>
            <person name="Martin F."/>
            <person name="Cullen D."/>
            <person name="Grigoriev I.V."/>
            <person name="Hibbett D.S."/>
        </authorList>
    </citation>
    <scope>NUCLEOTIDE SEQUENCE [LARGE SCALE GENOMIC DNA]</scope>
    <source>
        <strain evidence="1 2">ATCC 11539</strain>
    </source>
</reference>